<feature type="chain" id="PRO_5038691816" evidence="3">
    <location>
        <begin position="29"/>
        <end position="450"/>
    </location>
</feature>
<keyword evidence="3" id="KW-0732">Signal</keyword>
<dbReference type="EMBL" id="BONY01000026">
    <property type="protein sequence ID" value="GIH06373.1"/>
    <property type="molecule type" value="Genomic_DNA"/>
</dbReference>
<evidence type="ECO:0000256" key="2">
    <source>
        <dbReference type="ARBA" id="ARBA00022448"/>
    </source>
</evidence>
<dbReference type="PANTHER" id="PTHR43649:SF29">
    <property type="entry name" value="OSMOPROTECTIVE COMPOUNDS-BINDING PROTEIN GGTB"/>
    <property type="match status" value="1"/>
</dbReference>
<dbReference type="InterPro" id="IPR050490">
    <property type="entry name" value="Bact_solute-bd_prot1"/>
</dbReference>
<evidence type="ECO:0000256" key="3">
    <source>
        <dbReference type="SAM" id="SignalP"/>
    </source>
</evidence>
<organism evidence="4 5">
    <name type="scientific">Rhizocola hellebori</name>
    <dbReference type="NCBI Taxonomy" id="1392758"/>
    <lineage>
        <taxon>Bacteria</taxon>
        <taxon>Bacillati</taxon>
        <taxon>Actinomycetota</taxon>
        <taxon>Actinomycetes</taxon>
        <taxon>Micromonosporales</taxon>
        <taxon>Micromonosporaceae</taxon>
        <taxon>Rhizocola</taxon>
    </lineage>
</organism>
<evidence type="ECO:0000256" key="1">
    <source>
        <dbReference type="ARBA" id="ARBA00008520"/>
    </source>
</evidence>
<protein>
    <submittedName>
        <fullName evidence="4">Alpha-glucoside ABC transporter substrate-binding protein</fullName>
    </submittedName>
</protein>
<dbReference type="SUPFAM" id="SSF53850">
    <property type="entry name" value="Periplasmic binding protein-like II"/>
    <property type="match status" value="1"/>
</dbReference>
<comment type="similarity">
    <text evidence="1">Belongs to the bacterial solute-binding protein 1 family.</text>
</comment>
<dbReference type="PANTHER" id="PTHR43649">
    <property type="entry name" value="ARABINOSE-BINDING PROTEIN-RELATED"/>
    <property type="match status" value="1"/>
</dbReference>
<keyword evidence="2" id="KW-0813">Transport</keyword>
<dbReference type="InterPro" id="IPR006059">
    <property type="entry name" value="SBP"/>
</dbReference>
<accession>A0A8J3VHX1</accession>
<proteinExistence type="inferred from homology"/>
<dbReference type="AlphaFoldDB" id="A0A8J3VHX1"/>
<reference evidence="4" key="1">
    <citation type="submission" date="2021-01" db="EMBL/GenBank/DDBJ databases">
        <title>Whole genome shotgun sequence of Rhizocola hellebori NBRC 109834.</title>
        <authorList>
            <person name="Komaki H."/>
            <person name="Tamura T."/>
        </authorList>
    </citation>
    <scope>NUCLEOTIDE SEQUENCE</scope>
    <source>
        <strain evidence="4">NBRC 109834</strain>
    </source>
</reference>
<dbReference type="Proteomes" id="UP000612899">
    <property type="component" value="Unassembled WGS sequence"/>
</dbReference>
<name>A0A8J3VHX1_9ACTN</name>
<feature type="signal peptide" evidence="3">
    <location>
        <begin position="1"/>
        <end position="28"/>
    </location>
</feature>
<evidence type="ECO:0000313" key="4">
    <source>
        <dbReference type="EMBL" id="GIH06373.1"/>
    </source>
</evidence>
<sequence>MLMASTTQRRIYALVGVAALALTAAACKGGDGTTNDNLSKPECAAFKDYSGIAGKKVTIYASIRDTEEDLLKQSWKDFENCTGVKIDYEGSGEFETQVKVRVDGGRAPDIAFVPQPGVVEYFAKGGKLKPLGDKAKTTATQNYSADWLKYATVDGKVYGAPLGSNVKSFVWYSPKMFKDNNWKIPTSWDELITLSNTIAAGGKLKPWCAGIESGVATGWPATDWTEDILLRDQGPQVYDQWVAHTVPFNDPKIISAVDRAGSILKNPAYVNAGIGDVKSIATTAFQEGGLPILAGKCALHRQASFYANQFPKGTKVAEDGDVFAFYFPAIDAAKGKPVLGGGEFVVGFADRPEVQAVQAYLASAHHANTRAKLGNWVSANKGVDLANVANPIDKKSVQILQDSSSVFRFDGSDLMPAAVGSGTFWKEMTAWITGKDTKAALDAIEASWPK</sequence>
<gene>
    <name evidence="4" type="ORF">Rhe02_44400</name>
</gene>
<comment type="caution">
    <text evidence="4">The sequence shown here is derived from an EMBL/GenBank/DDBJ whole genome shotgun (WGS) entry which is preliminary data.</text>
</comment>
<dbReference type="Pfam" id="PF01547">
    <property type="entry name" value="SBP_bac_1"/>
    <property type="match status" value="1"/>
</dbReference>
<keyword evidence="5" id="KW-1185">Reference proteome</keyword>
<dbReference type="Gene3D" id="3.40.190.10">
    <property type="entry name" value="Periplasmic binding protein-like II"/>
    <property type="match status" value="2"/>
</dbReference>
<evidence type="ECO:0000313" key="5">
    <source>
        <dbReference type="Proteomes" id="UP000612899"/>
    </source>
</evidence>